<feature type="coiled-coil region" evidence="4">
    <location>
        <begin position="212"/>
        <end position="313"/>
    </location>
</feature>
<feature type="coiled-coil region" evidence="4">
    <location>
        <begin position="359"/>
        <end position="414"/>
    </location>
</feature>
<gene>
    <name evidence="6" type="ORF">HZF24_02140</name>
</gene>
<comment type="subunit">
    <text evidence="2">Heterodimer of SbcC and SbcD.</text>
</comment>
<dbReference type="InterPro" id="IPR027417">
    <property type="entry name" value="P-loop_NTPase"/>
</dbReference>
<dbReference type="PANTHER" id="PTHR32114">
    <property type="entry name" value="ABC TRANSPORTER ABCH.3"/>
    <property type="match status" value="1"/>
</dbReference>
<reference evidence="6" key="1">
    <citation type="submission" date="2020-07" db="EMBL/GenBank/DDBJ databases">
        <title>Genomic analysis of a strain of Sedimentibacter Hydroxybenzoicus DSM7310.</title>
        <authorList>
            <person name="Ma S."/>
        </authorList>
    </citation>
    <scope>NUCLEOTIDE SEQUENCE</scope>
    <source>
        <strain evidence="6">DSM 7310</strain>
    </source>
</reference>
<comment type="similarity">
    <text evidence="1">Belongs to the SMC family. SbcC subfamily.</text>
</comment>
<keyword evidence="7" id="KW-1185">Reference proteome</keyword>
<feature type="coiled-coil region" evidence="4">
    <location>
        <begin position="597"/>
        <end position="767"/>
    </location>
</feature>
<accession>A0A974GV31</accession>
<dbReference type="GO" id="GO:0016887">
    <property type="term" value="F:ATP hydrolysis activity"/>
    <property type="evidence" value="ECO:0007669"/>
    <property type="project" value="InterPro"/>
</dbReference>
<dbReference type="RefSeq" id="WP_179236605.1">
    <property type="nucleotide sequence ID" value="NZ_JACBNQ010000001.1"/>
</dbReference>
<dbReference type="SUPFAM" id="SSF52540">
    <property type="entry name" value="P-loop containing nucleoside triphosphate hydrolases"/>
    <property type="match status" value="1"/>
</dbReference>
<dbReference type="Pfam" id="PF13558">
    <property type="entry name" value="SbcC_Walker_B"/>
    <property type="match status" value="1"/>
</dbReference>
<evidence type="ECO:0000259" key="5">
    <source>
        <dbReference type="Pfam" id="PF13476"/>
    </source>
</evidence>
<evidence type="ECO:0000256" key="2">
    <source>
        <dbReference type="ARBA" id="ARBA00011322"/>
    </source>
</evidence>
<name>A0A974GV31_SEDHY</name>
<dbReference type="GO" id="GO:0006302">
    <property type="term" value="P:double-strand break repair"/>
    <property type="evidence" value="ECO:0007669"/>
    <property type="project" value="InterPro"/>
</dbReference>
<protein>
    <recommendedName>
        <fullName evidence="3">Nuclease SbcCD subunit C</fullName>
    </recommendedName>
</protein>
<dbReference type="PANTHER" id="PTHR32114:SF2">
    <property type="entry name" value="ABC TRANSPORTER ABCH.3"/>
    <property type="match status" value="1"/>
</dbReference>
<evidence type="ECO:0000256" key="1">
    <source>
        <dbReference type="ARBA" id="ARBA00006930"/>
    </source>
</evidence>
<dbReference type="AlphaFoldDB" id="A0A974GV31"/>
<evidence type="ECO:0000313" key="7">
    <source>
        <dbReference type="Proteomes" id="UP000611629"/>
    </source>
</evidence>
<proteinExistence type="inferred from homology"/>
<keyword evidence="4" id="KW-0175">Coiled coil</keyword>
<evidence type="ECO:0000256" key="4">
    <source>
        <dbReference type="SAM" id="Coils"/>
    </source>
</evidence>
<feature type="coiled-coil region" evidence="4">
    <location>
        <begin position="950"/>
        <end position="1001"/>
    </location>
</feature>
<comment type="caution">
    <text evidence="6">The sequence shown here is derived from an EMBL/GenBank/DDBJ whole genome shotgun (WGS) entry which is preliminary data.</text>
</comment>
<feature type="domain" description="Rad50/SbcC-type AAA" evidence="5">
    <location>
        <begin position="6"/>
        <end position="276"/>
    </location>
</feature>
<dbReference type="InterPro" id="IPR038729">
    <property type="entry name" value="Rad50/SbcC_AAA"/>
</dbReference>
<dbReference type="EMBL" id="JACBNQ010000001">
    <property type="protein sequence ID" value="NYB72937.1"/>
    <property type="molecule type" value="Genomic_DNA"/>
</dbReference>
<dbReference type="Pfam" id="PF13476">
    <property type="entry name" value="AAA_23"/>
    <property type="match status" value="1"/>
</dbReference>
<evidence type="ECO:0000313" key="6">
    <source>
        <dbReference type="EMBL" id="NYB72937.1"/>
    </source>
</evidence>
<organism evidence="6 7">
    <name type="scientific">Sedimentibacter hydroxybenzoicus DSM 7310</name>
    <dbReference type="NCBI Taxonomy" id="1123245"/>
    <lineage>
        <taxon>Bacteria</taxon>
        <taxon>Bacillati</taxon>
        <taxon>Bacillota</taxon>
        <taxon>Tissierellia</taxon>
        <taxon>Sedimentibacter</taxon>
    </lineage>
</organism>
<sequence>MKPLNLKIKGLNSFIELQEVNFERLTERGLFGIFGPTGSGKSTILDGIILSLYGCVPRDSSNFMNINCDTMNVCFEFQITEKDAKRYRVEREFKRDKSGSIKTRSAKIIDITSDEIVLEDMVRQVDSKCREIIGLEVDDFTRTVVLPQGNFSEFLKLQGKERREMLERLFNLQKYGDKLSNKLSLRIGKDVQSLNVLEGELKGFENVSDEILESTEKLLNETKIQIENLSMELASAEKEYNEGKEVWDLQKELISIDEKEKSLKEQENEIKELNNRVIKGESALKVKPYIEAYENTLKQIEAVSKTVSELKQKALLIENHKNSVEQLYVEAKNKKDINLPVIKVKEQKILDAIEEKSVLGKLTAEKLRLEESKNKTEEEIKNANQQLLISENNILKLNDNINSKESKFEQLKVAEEFKDKVNAGFLLISSYDNLIGQTNKISKEIKEISDILNEESTLSEMCSKELNDKDELLKSNERALNVINEKCPGDQNTLLKLKENLDEVKNKWEKNKEFTELINKARNNTDVLKIELKTKEDEALVLSKEIESSKDVLKRQEAENIAHILRQELSDGEVCPVCGSTSHHQENIKLEKFDFNVETYRNSLNAKEEKAKKLTAEIIKIQTNLVTEENIIKQSEAKLNELGEDYKKVSLENLKNDFQKQIIEVNRYNDDKSKLEKNIRTLSEEKSKLLLKYNKITSSIDHNRVQLKKLGDELKLKSDEAEEKKKELNKVKAELQIVDFVKVKEEINNKENERSLLEKEIKEHRESLKTELGLKDKSLNKLNELKIFFKEMHTTIYEKNKSIDEKTESIKNKSGGIEDLEDAKEQISALINQISEEYEKLEKSREAAETQFKDCNNEIMSAQGNLISLKERCEKDNSSLKNVLEEEGLKDAEEAKIKYVQKFELDNFKKQIDAYINSLAQIRGASINLKNKLNGRFLTEEQWVNIRNMKSEKAEMLDKLNEEKIILESEAKKAAEKLTYKKELEKNKGDLSHKLALLRDLEKLFRGKKFVEFVAANQLKYVSIEAGRRLKEISGGTYGLEVDQDSKFLIRDYKNGGAQRDASTLSGGETFVASLALALALSSQIQLKGTAPLELFFLDEGFGTLDDNLLEVVMDSLEKIHNDKLSVGIISHVESIKGRVPLKLIVTPAVAGMGGSKVKIEIS</sequence>
<dbReference type="Gene3D" id="3.40.50.300">
    <property type="entry name" value="P-loop containing nucleotide triphosphate hydrolases"/>
    <property type="match status" value="2"/>
</dbReference>
<dbReference type="Proteomes" id="UP000611629">
    <property type="component" value="Unassembled WGS sequence"/>
</dbReference>
<evidence type="ECO:0000256" key="3">
    <source>
        <dbReference type="ARBA" id="ARBA00013368"/>
    </source>
</evidence>
<feature type="coiled-coil region" evidence="4">
    <location>
        <begin position="817"/>
        <end position="865"/>
    </location>
</feature>